<organism evidence="1 2">
    <name type="scientific">Haemophilus pittmaniae</name>
    <dbReference type="NCBI Taxonomy" id="249188"/>
    <lineage>
        <taxon>Bacteria</taxon>
        <taxon>Pseudomonadati</taxon>
        <taxon>Pseudomonadota</taxon>
        <taxon>Gammaproteobacteria</taxon>
        <taxon>Pasteurellales</taxon>
        <taxon>Pasteurellaceae</taxon>
        <taxon>Haemophilus</taxon>
    </lineage>
</organism>
<keyword evidence="2" id="KW-1185">Reference proteome</keyword>
<dbReference type="RefSeq" id="WP_115002863.1">
    <property type="nucleotide sequence ID" value="NZ_UGHS01000003.1"/>
</dbReference>
<reference evidence="1 2" key="1">
    <citation type="submission" date="2018-06" db="EMBL/GenBank/DDBJ databases">
        <authorList>
            <consortium name="Pathogen Informatics"/>
            <person name="Doyle S."/>
        </authorList>
    </citation>
    <scope>NUCLEOTIDE SEQUENCE [LARGE SCALE GENOMIC DNA]</scope>
    <source>
        <strain evidence="1 2">NCTC13335</strain>
    </source>
</reference>
<protein>
    <recommendedName>
        <fullName evidence="3">Phosphohydrolase</fullName>
    </recommendedName>
</protein>
<sequence length="192" mass="22213">MSIFITHGNRLIDFANPQNSDIHIDDIIHHLARIPRFGGGLDRHYSVLDHSVYAAMIAKSYLKADDETVFAVLMHDAQEAYLGDVPTPLKNLLPEYKLIEREFERVIQNQFGIKMTDKMQELVKTADLLALKAEKQAFINTPPELEVHWNFLYGLYSVPVSPEDWCDDSRRQFKNAFNYYNKTLNLGLEEIK</sequence>
<dbReference type="EMBL" id="UGHS01000003">
    <property type="protein sequence ID" value="STO92868.1"/>
    <property type="molecule type" value="Genomic_DNA"/>
</dbReference>
<dbReference type="SUPFAM" id="SSF109604">
    <property type="entry name" value="HD-domain/PDEase-like"/>
    <property type="match status" value="1"/>
</dbReference>
<dbReference type="AlphaFoldDB" id="A0A377IY23"/>
<dbReference type="Pfam" id="PF12917">
    <property type="entry name" value="YfbR-like"/>
    <property type="match status" value="1"/>
</dbReference>
<proteinExistence type="predicted"/>
<dbReference type="Proteomes" id="UP000255264">
    <property type="component" value="Unassembled WGS sequence"/>
</dbReference>
<evidence type="ECO:0008006" key="3">
    <source>
        <dbReference type="Google" id="ProtNLM"/>
    </source>
</evidence>
<dbReference type="Gene3D" id="1.10.3210.10">
    <property type="entry name" value="Hypothetical protein af1432"/>
    <property type="match status" value="1"/>
</dbReference>
<name>A0A377IY23_9PAST</name>
<dbReference type="OrthoDB" id="1099791at2"/>
<evidence type="ECO:0000313" key="1">
    <source>
        <dbReference type="EMBL" id="STO92868.1"/>
    </source>
</evidence>
<accession>A0A377IY23</accession>
<gene>
    <name evidence="1" type="ORF">NCTC13335_00725</name>
</gene>
<evidence type="ECO:0000313" key="2">
    <source>
        <dbReference type="Proteomes" id="UP000255264"/>
    </source>
</evidence>